<feature type="domain" description="DDE Tnp4" evidence="3">
    <location>
        <begin position="215"/>
        <end position="382"/>
    </location>
</feature>
<dbReference type="InterPro" id="IPR027805">
    <property type="entry name" value="Transposase_HTH_dom"/>
</dbReference>
<feature type="non-terminal residue" evidence="5">
    <location>
        <position position="1"/>
    </location>
</feature>
<dbReference type="AlphaFoldDB" id="A0AAV2RXU5"/>
<evidence type="ECO:0000313" key="5">
    <source>
        <dbReference type="EMBL" id="CAL4145287.1"/>
    </source>
</evidence>
<accession>A0AAV2RXU5</accession>
<evidence type="ECO:0000259" key="3">
    <source>
        <dbReference type="Pfam" id="PF13359"/>
    </source>
</evidence>
<name>A0AAV2RXU5_MEGNR</name>
<dbReference type="EMBL" id="CAXKWB010034732">
    <property type="protein sequence ID" value="CAL4145287.1"/>
    <property type="molecule type" value="Genomic_DNA"/>
</dbReference>
<evidence type="ECO:0000259" key="4">
    <source>
        <dbReference type="Pfam" id="PF13613"/>
    </source>
</evidence>
<feature type="domain" description="Transposase Helix-turn-helix" evidence="4">
    <location>
        <begin position="136"/>
        <end position="185"/>
    </location>
</feature>
<dbReference type="GO" id="GO:0046872">
    <property type="term" value="F:metal ion binding"/>
    <property type="evidence" value="ECO:0007669"/>
    <property type="project" value="UniProtKB-KW"/>
</dbReference>
<dbReference type="Pfam" id="PF13359">
    <property type="entry name" value="DDE_Tnp_4"/>
    <property type="match status" value="1"/>
</dbReference>
<dbReference type="Proteomes" id="UP001497623">
    <property type="component" value="Unassembled WGS sequence"/>
</dbReference>
<proteinExistence type="predicted"/>
<evidence type="ECO:0000313" key="6">
    <source>
        <dbReference type="Proteomes" id="UP001497623"/>
    </source>
</evidence>
<evidence type="ECO:0000256" key="1">
    <source>
        <dbReference type="ARBA" id="ARBA00001968"/>
    </source>
</evidence>
<dbReference type="PANTHER" id="PTHR23080:SF63">
    <property type="entry name" value="TICK TRANSPOSON"/>
    <property type="match status" value="1"/>
</dbReference>
<comment type="caution">
    <text evidence="5">The sequence shown here is derived from an EMBL/GenBank/DDBJ whole genome shotgun (WGS) entry which is preliminary data.</text>
</comment>
<sequence length="391" mass="44407">RNKWTAPADCRVCSDHFVSGTPSSNYTLQHQDWAPTLDIGIDRSKGRRVKFFKQGNLSFKTAKEEKSTGVNLELQRLLTENLALRRQISQLQISEDMLKVDSKMVNYYTGLPNYAVLSAVYKLIEPYIDKARSNITKFQQMLIVLMKMRLDLHFTDLANRFDVDPSTISRIFRSVVHVMSVRLKPLILWPERDSLRLTMPMEFRKHFGQKVVCIIDCFEIPTEKPSALLAQAQMWSNYKHSHTVKYLIGIAPQGVVSFISQGYGGRTSDKQITEECGILDNLLPDDIVLADRGFDVAESIGLRCAQLKTPAFTKGKKQLSAMDVEQTRKVAHVRIHVERVIGLVRNKYTILQNRVPINLLNSPDSEEPLLDKLVTISCALSNLSPSIVPFN</sequence>
<reference evidence="5 6" key="1">
    <citation type="submission" date="2024-05" db="EMBL/GenBank/DDBJ databases">
        <authorList>
            <person name="Wallberg A."/>
        </authorList>
    </citation>
    <scope>NUCLEOTIDE SEQUENCE [LARGE SCALE GENOMIC DNA]</scope>
</reference>
<keyword evidence="6" id="KW-1185">Reference proteome</keyword>
<evidence type="ECO:0000256" key="2">
    <source>
        <dbReference type="ARBA" id="ARBA00022723"/>
    </source>
</evidence>
<dbReference type="Pfam" id="PF13613">
    <property type="entry name" value="HTH_Tnp_4"/>
    <property type="match status" value="1"/>
</dbReference>
<dbReference type="PANTHER" id="PTHR23080">
    <property type="entry name" value="THAP DOMAIN PROTEIN"/>
    <property type="match status" value="1"/>
</dbReference>
<gene>
    <name evidence="5" type="ORF">MNOR_LOCUS29640</name>
</gene>
<dbReference type="InterPro" id="IPR027806">
    <property type="entry name" value="HARBI1_dom"/>
</dbReference>
<comment type="cofactor">
    <cofactor evidence="1">
        <name>a divalent metal cation</name>
        <dbReference type="ChEBI" id="CHEBI:60240"/>
    </cofactor>
</comment>
<protein>
    <submittedName>
        <fullName evidence="5">Uncharacterized protein</fullName>
    </submittedName>
</protein>
<organism evidence="5 6">
    <name type="scientific">Meganyctiphanes norvegica</name>
    <name type="common">Northern krill</name>
    <name type="synonym">Thysanopoda norvegica</name>
    <dbReference type="NCBI Taxonomy" id="48144"/>
    <lineage>
        <taxon>Eukaryota</taxon>
        <taxon>Metazoa</taxon>
        <taxon>Ecdysozoa</taxon>
        <taxon>Arthropoda</taxon>
        <taxon>Crustacea</taxon>
        <taxon>Multicrustacea</taxon>
        <taxon>Malacostraca</taxon>
        <taxon>Eumalacostraca</taxon>
        <taxon>Eucarida</taxon>
        <taxon>Euphausiacea</taxon>
        <taxon>Euphausiidae</taxon>
        <taxon>Meganyctiphanes</taxon>
    </lineage>
</organism>
<keyword evidence="2" id="KW-0479">Metal-binding</keyword>